<dbReference type="Pfam" id="PF23559">
    <property type="entry name" value="WHD_DRP"/>
    <property type="match status" value="1"/>
</dbReference>
<dbReference type="FunFam" id="1.10.10.10:FF:000322">
    <property type="entry name" value="Probable disease resistance protein At1g63360"/>
    <property type="match status" value="1"/>
</dbReference>
<dbReference type="Gene3D" id="3.80.10.10">
    <property type="entry name" value="Ribonuclease Inhibitor"/>
    <property type="match status" value="1"/>
</dbReference>
<dbReference type="InterPro" id="IPR058922">
    <property type="entry name" value="WHD_DRP"/>
</dbReference>
<proteinExistence type="inferred from homology"/>
<feature type="domain" description="NB-ARC" evidence="7">
    <location>
        <begin position="194"/>
        <end position="350"/>
    </location>
</feature>
<dbReference type="InterPro" id="IPR036388">
    <property type="entry name" value="WH-like_DNA-bd_sf"/>
</dbReference>
<dbReference type="Gene3D" id="1.20.5.4130">
    <property type="match status" value="1"/>
</dbReference>
<dbReference type="InterPro" id="IPR032675">
    <property type="entry name" value="LRR_dom_sf"/>
</dbReference>
<gene>
    <name evidence="11" type="primary">Sr27</name>
</gene>
<evidence type="ECO:0000313" key="11">
    <source>
        <dbReference type="EMBL" id="QZA87369.1"/>
    </source>
</evidence>
<evidence type="ECO:0000256" key="5">
    <source>
        <dbReference type="ARBA" id="ARBA00022821"/>
    </source>
</evidence>
<comment type="similarity">
    <text evidence="1">Belongs to the disease resistance NB-LRR family.</text>
</comment>
<dbReference type="InterPro" id="IPR041118">
    <property type="entry name" value="Rx_N"/>
</dbReference>
<dbReference type="EMBL" id="MZ773076">
    <property type="protein sequence ID" value="QZA87369.1"/>
    <property type="molecule type" value="Genomic_DNA"/>
</dbReference>
<evidence type="ECO:0000259" key="8">
    <source>
        <dbReference type="Pfam" id="PF18052"/>
    </source>
</evidence>
<feature type="domain" description="Disease resistance protein winged helix" evidence="9">
    <location>
        <begin position="438"/>
        <end position="508"/>
    </location>
</feature>
<dbReference type="Gene3D" id="3.40.50.300">
    <property type="entry name" value="P-loop containing nucleotide triphosphate hydrolases"/>
    <property type="match status" value="1"/>
</dbReference>
<dbReference type="Gene3D" id="1.10.8.430">
    <property type="entry name" value="Helical domain of apoptotic protease-activating factors"/>
    <property type="match status" value="1"/>
</dbReference>
<evidence type="ECO:0000256" key="3">
    <source>
        <dbReference type="ARBA" id="ARBA00022737"/>
    </source>
</evidence>
<keyword evidence="2" id="KW-0433">Leucine-rich repeat</keyword>
<organism evidence="11">
    <name type="scientific">x Triticosecale sp. Coorong</name>
    <dbReference type="NCBI Taxonomy" id="2870833"/>
    <lineage>
        <taxon>Eukaryota</taxon>
        <taxon>Viridiplantae</taxon>
        <taxon>Streptophyta</taxon>
        <taxon>Embryophyta</taxon>
        <taxon>Tracheophyta</taxon>
        <taxon>Spermatophyta</taxon>
        <taxon>Magnoliopsida</taxon>
        <taxon>Liliopsida</taxon>
        <taxon>Poales</taxon>
        <taxon>Poaceae</taxon>
        <taxon>BOP clade</taxon>
        <taxon>Pooideae</taxon>
        <taxon>Triticodae</taxon>
        <taxon>Triticeae</taxon>
        <taxon>Triticeae incertae sedis</taxon>
        <taxon>x Triticosecale</taxon>
    </lineage>
</organism>
<dbReference type="GO" id="GO:0043531">
    <property type="term" value="F:ADP binding"/>
    <property type="evidence" value="ECO:0007669"/>
    <property type="project" value="InterPro"/>
</dbReference>
<dbReference type="FunFam" id="3.40.50.300:FF:001091">
    <property type="entry name" value="Probable disease resistance protein At1g61300"/>
    <property type="match status" value="1"/>
</dbReference>
<dbReference type="PANTHER" id="PTHR23155">
    <property type="entry name" value="DISEASE RESISTANCE PROTEIN RP"/>
    <property type="match status" value="1"/>
</dbReference>
<evidence type="ECO:0000256" key="2">
    <source>
        <dbReference type="ARBA" id="ARBA00022614"/>
    </source>
</evidence>
<evidence type="ECO:0000256" key="4">
    <source>
        <dbReference type="ARBA" id="ARBA00022741"/>
    </source>
</evidence>
<feature type="domain" description="Disease resistance N-terminal" evidence="8">
    <location>
        <begin position="12"/>
        <end position="97"/>
    </location>
</feature>
<dbReference type="CDD" id="cd14798">
    <property type="entry name" value="RX-CC_like"/>
    <property type="match status" value="1"/>
</dbReference>
<evidence type="ECO:0000259" key="10">
    <source>
        <dbReference type="Pfam" id="PF23598"/>
    </source>
</evidence>
<keyword evidence="4" id="KW-0547">Nucleotide-binding</keyword>
<keyword evidence="3" id="KW-0677">Repeat</keyword>
<evidence type="ECO:0000256" key="1">
    <source>
        <dbReference type="ARBA" id="ARBA00008894"/>
    </source>
</evidence>
<dbReference type="PANTHER" id="PTHR23155:SF1107">
    <property type="entry name" value="OS08G0373000 PROTEIN"/>
    <property type="match status" value="1"/>
</dbReference>
<feature type="domain" description="Disease resistance R13L4/SHOC-2-like LRR" evidence="10">
    <location>
        <begin position="557"/>
        <end position="924"/>
    </location>
</feature>
<protein>
    <submittedName>
        <fullName evidence="11">Stem rust resistance protein CC-NB-LRR</fullName>
    </submittedName>
</protein>
<dbReference type="AlphaFoldDB" id="A0A8G1H4H3"/>
<dbReference type="InterPro" id="IPR002182">
    <property type="entry name" value="NB-ARC"/>
</dbReference>
<dbReference type="InterPro" id="IPR027417">
    <property type="entry name" value="P-loop_NTPase"/>
</dbReference>
<dbReference type="Pfam" id="PF00931">
    <property type="entry name" value="NB-ARC"/>
    <property type="match status" value="1"/>
</dbReference>
<accession>A0A8G1H4H3</accession>
<sequence>MEAALVTVATGVLKPVLGKLATLLGDEYKRFKGVRKEIRSLTHELAAMEAFLLKMSEEEEDPDVQDKVWMNEVRELSYDMEDAIDDFMQSIGDKDEKPDGFTEKIKATLGKLGNMKARHRIGKEIHDLKKQIIEVGDRNARYKGREIFSKAVNATVDPRALAIFEHASKLVGIDEPKAELIKLLTDEDGVASTQEQVKMVCIVGSGGMGKTTLANQVYQEMKEEFKFKAFISVSRNPDMMNILRTLLSEIGCQDYAHTEAGSIQQLISKITDYLAEKRYFIVIDDIWDVKTWDVIKCAFPMTRCGGVIITTTRLSDVACSCHSSIGGHIYNIRPLNMEHSRQLFYRRLFSSEEDCPSSLVKVSYQILEKCDGLPLAIIAIAGLLANTGRSEHQWNQVKDSIGRALERNPSVEVMIKILSLSYFDLPPHLKTCLLYLSIFPEDSIIEKKTLISRWIAEGFIRQEGRYTAYEVGVRCFNELVNRSLIQPVKKDDYKGKSCRVHDIILDFIVSKSIEENFVTFVGVPSLTTVTQGKVRRLSMQVEEKVDSILPMSLILSHVRSLNMFGNTVSIPSIMELRHLRVLDFGGNRLLENRHLAYVGMLFQLRYLNIYMTAVSELPEQIGHLQCLEMLDIRHTWVSELPASIANLGKLAHLLLSSNTGTNVKFPDGIAKMQSLEALHSVNTCNQSYNFLQGLGQLKNLRKLGINYRGVAHEDKEVIASSLGKLCTQNLCSLTMWNDDDDFLLNTWCTSPPLNLRKLVIWGCIFPKVPHWVGSLVNLQKLHLEVGRGTRHEDICILGALPALFTLGLRGSEKQPSCENRRLAVSGEAGFRCLRKFKYWRWGDWMDLMFTAKCMPRLEKLKIIFYGHAEDEAPIIPAFDFGIENLSSLTTFKCHLGYGPMATKIVDAVKASLDRVVSAHPNHLTLIFTYCCVFCKSYDCGGRCLLSRDLQSSSEST</sequence>
<dbReference type="GO" id="GO:0042742">
    <property type="term" value="P:defense response to bacterium"/>
    <property type="evidence" value="ECO:0007669"/>
    <property type="project" value="UniProtKB-ARBA"/>
</dbReference>
<dbReference type="InterPro" id="IPR038005">
    <property type="entry name" value="RX-like_CC"/>
</dbReference>
<keyword evidence="5" id="KW-0611">Plant defense</keyword>
<dbReference type="Gene3D" id="1.10.10.10">
    <property type="entry name" value="Winged helix-like DNA-binding domain superfamily/Winged helix DNA-binding domain"/>
    <property type="match status" value="1"/>
</dbReference>
<dbReference type="GO" id="GO:0009626">
    <property type="term" value="P:plant-type hypersensitive response"/>
    <property type="evidence" value="ECO:0007669"/>
    <property type="project" value="UniProtKB-ARBA"/>
</dbReference>
<name>A0A8G1H4H3_9POAL</name>
<dbReference type="SUPFAM" id="SSF52540">
    <property type="entry name" value="P-loop containing nucleoside triphosphate hydrolases"/>
    <property type="match status" value="1"/>
</dbReference>
<evidence type="ECO:0000259" key="7">
    <source>
        <dbReference type="Pfam" id="PF00931"/>
    </source>
</evidence>
<dbReference type="Pfam" id="PF18052">
    <property type="entry name" value="Rx_N"/>
    <property type="match status" value="1"/>
</dbReference>
<evidence type="ECO:0000256" key="6">
    <source>
        <dbReference type="ARBA" id="ARBA00023054"/>
    </source>
</evidence>
<keyword evidence="6" id="KW-0175">Coiled coil</keyword>
<dbReference type="InterPro" id="IPR044974">
    <property type="entry name" value="Disease_R_plants"/>
</dbReference>
<dbReference type="Pfam" id="PF23598">
    <property type="entry name" value="LRR_14"/>
    <property type="match status" value="1"/>
</dbReference>
<dbReference type="GO" id="GO:0002758">
    <property type="term" value="P:innate immune response-activating signaling pathway"/>
    <property type="evidence" value="ECO:0007669"/>
    <property type="project" value="UniProtKB-ARBA"/>
</dbReference>
<evidence type="ECO:0000259" key="9">
    <source>
        <dbReference type="Pfam" id="PF23559"/>
    </source>
</evidence>
<dbReference type="InterPro" id="IPR055414">
    <property type="entry name" value="LRR_R13L4/SHOC2-like"/>
</dbReference>
<reference evidence="11" key="1">
    <citation type="journal article" date="2021" name="Nat. Plants">
        <title>Genomics accelerated isolation of a new stem rust avirulence gene-wheat resistance gene pair.</title>
        <authorList>
            <person name="Upadhyaya N.M."/>
            <person name="Mago R."/>
            <person name="Panwar V."/>
            <person name="Hewitt T."/>
            <person name="Luo M."/>
            <person name="Chen J."/>
            <person name="Sperschneider J."/>
            <person name="Nguyen-Phuc H."/>
            <person name="Wang A."/>
            <person name="Ortiz D."/>
            <person name="Hac L."/>
            <person name="Bhatt D."/>
            <person name="Li F."/>
            <person name="Zhang J."/>
            <person name="Ayliffe M."/>
            <person name="Figueroa M."/>
            <person name="Kanyuka K."/>
            <person name="Ellis J.G."/>
            <person name="Dodds P.N."/>
        </authorList>
    </citation>
    <scope>NUCLEOTIDE SEQUENCE</scope>
</reference>
<dbReference type="InterPro" id="IPR042197">
    <property type="entry name" value="Apaf_helical"/>
</dbReference>
<dbReference type="SUPFAM" id="SSF52058">
    <property type="entry name" value="L domain-like"/>
    <property type="match status" value="1"/>
</dbReference>
<dbReference type="PRINTS" id="PR00364">
    <property type="entry name" value="DISEASERSIST"/>
</dbReference>